<gene>
    <name evidence="2" type="ORF">A0J61_09131</name>
</gene>
<dbReference type="Proteomes" id="UP000093000">
    <property type="component" value="Unassembled WGS sequence"/>
</dbReference>
<feature type="compositionally biased region" description="Low complexity" evidence="1">
    <location>
        <begin position="65"/>
        <end position="80"/>
    </location>
</feature>
<dbReference type="AlphaFoldDB" id="A0A1C7N149"/>
<feature type="region of interest" description="Disordered" evidence="1">
    <location>
        <begin position="61"/>
        <end position="94"/>
    </location>
</feature>
<proteinExistence type="predicted"/>
<protein>
    <submittedName>
        <fullName evidence="2">Uncharacterized protein</fullName>
    </submittedName>
</protein>
<evidence type="ECO:0000313" key="2">
    <source>
        <dbReference type="EMBL" id="OBZ82817.1"/>
    </source>
</evidence>
<organism evidence="2 3">
    <name type="scientific">Choanephora cucurbitarum</name>
    <dbReference type="NCBI Taxonomy" id="101091"/>
    <lineage>
        <taxon>Eukaryota</taxon>
        <taxon>Fungi</taxon>
        <taxon>Fungi incertae sedis</taxon>
        <taxon>Mucoromycota</taxon>
        <taxon>Mucoromycotina</taxon>
        <taxon>Mucoromycetes</taxon>
        <taxon>Mucorales</taxon>
        <taxon>Mucorineae</taxon>
        <taxon>Choanephoraceae</taxon>
        <taxon>Choanephoroideae</taxon>
        <taxon>Choanephora</taxon>
    </lineage>
</organism>
<comment type="caution">
    <text evidence="2">The sequence shown here is derived from an EMBL/GenBank/DDBJ whole genome shotgun (WGS) entry which is preliminary data.</text>
</comment>
<name>A0A1C7N149_9FUNG</name>
<keyword evidence="3" id="KW-1185">Reference proteome</keyword>
<reference evidence="2 3" key="1">
    <citation type="submission" date="2016-03" db="EMBL/GenBank/DDBJ databases">
        <title>Choanephora cucurbitarum.</title>
        <authorList>
            <person name="Min B."/>
            <person name="Park H."/>
            <person name="Park J.-H."/>
            <person name="Shin H.-D."/>
            <person name="Choi I.-G."/>
        </authorList>
    </citation>
    <scope>NUCLEOTIDE SEQUENCE [LARGE SCALE GENOMIC DNA]</scope>
    <source>
        <strain evidence="2 3">KUS-F28377</strain>
    </source>
</reference>
<dbReference type="EMBL" id="LUGH01000781">
    <property type="protein sequence ID" value="OBZ82817.1"/>
    <property type="molecule type" value="Genomic_DNA"/>
</dbReference>
<sequence>MSQDTANEISILIDEYFAKTKNPNLVHFKNTNSQHMEAMSDSEQRKIIVLFKSKEAEHVKKDFVNSPDSSSNNNNNSSSNNDDDDASPSSSLSPLNHDLNIQVSSLATTVTASETPLGVKVSRHDFDLNAWEVDNTCTDDAFTNKIRCYIDNSFKELTQRAGYCNFEEDLLKLLSLSSIILFKAVYHDEASLVSAIGKEAIKKYYDASKAKVYEDLEDFDLETLVPISRQLMEFRNNGSRIKLDAELTALQLKTSKSMQNTIQVLKSLAIQVKKPMKTELKESQLTASFVETFFSALFEYDDCLPYNANVREDNACKESYCPDYKIEFYEDDEKKFCNFYGEIKPKKSIKACKQKIYKDLYKLAIFAREEMKQTKLKAVMIAHIVHNCFNFYLMADKKDFF</sequence>
<accession>A0A1C7N149</accession>
<dbReference type="InParanoid" id="A0A1C7N149"/>
<evidence type="ECO:0000313" key="3">
    <source>
        <dbReference type="Proteomes" id="UP000093000"/>
    </source>
</evidence>
<evidence type="ECO:0000256" key="1">
    <source>
        <dbReference type="SAM" id="MobiDB-lite"/>
    </source>
</evidence>